<evidence type="ECO:0000313" key="2">
    <source>
        <dbReference type="Proteomes" id="UP000254938"/>
    </source>
</evidence>
<organism evidence="1 2">
    <name type="scientific">Klebsiella pneumoniae</name>
    <dbReference type="NCBI Taxonomy" id="573"/>
    <lineage>
        <taxon>Bacteria</taxon>
        <taxon>Pseudomonadati</taxon>
        <taxon>Pseudomonadota</taxon>
        <taxon>Gammaproteobacteria</taxon>
        <taxon>Enterobacterales</taxon>
        <taxon>Enterobacteriaceae</taxon>
        <taxon>Klebsiella/Raoultella group</taxon>
        <taxon>Klebsiella</taxon>
        <taxon>Klebsiella pneumoniae complex</taxon>
    </lineage>
</organism>
<proteinExistence type="predicted"/>
<dbReference type="Proteomes" id="UP000254938">
    <property type="component" value="Unassembled WGS sequence"/>
</dbReference>
<protein>
    <submittedName>
        <fullName evidence="1">Trifunctional transcriptional regulator/proline dehydrogenase/pyrroline-5-carboxylate dehydrogenase</fullName>
    </submittedName>
</protein>
<gene>
    <name evidence="1" type="primary">putA_3</name>
    <name evidence="1" type="ORF">NCTC9140_03411</name>
</gene>
<name>A0A377TS36_KLEPN</name>
<reference evidence="1 2" key="1">
    <citation type="submission" date="2018-06" db="EMBL/GenBank/DDBJ databases">
        <authorList>
            <consortium name="Pathogen Informatics"/>
            <person name="Doyle S."/>
        </authorList>
    </citation>
    <scope>NUCLEOTIDE SEQUENCE [LARGE SCALE GENOMIC DNA]</scope>
    <source>
        <strain evidence="1 2">NCTC9140</strain>
    </source>
</reference>
<accession>A0A377TS36</accession>
<sequence>MASRDLRATRPLIELDSFDELKKEVFGPVLHVVRYNRNELDKLVRAD</sequence>
<dbReference type="EMBL" id="UGKQ01000007">
    <property type="protein sequence ID" value="STS81671.1"/>
    <property type="molecule type" value="Genomic_DNA"/>
</dbReference>
<dbReference type="AlphaFoldDB" id="A0A377TS36"/>
<evidence type="ECO:0000313" key="1">
    <source>
        <dbReference type="EMBL" id="STS81671.1"/>
    </source>
</evidence>